<dbReference type="AlphaFoldDB" id="A0A9Q3XDT3"/>
<dbReference type="Proteomes" id="UP000824927">
    <property type="component" value="Unassembled WGS sequence"/>
</dbReference>
<reference evidence="3" key="1">
    <citation type="submission" date="2021-06" db="EMBL/GenBank/DDBJ databases">
        <title>50 bacteria genomes isolated from Dapeng, Shenzhen, China.</title>
        <authorList>
            <person name="Zheng W."/>
            <person name="Yu S."/>
            <person name="Huang Y."/>
        </authorList>
    </citation>
    <scope>NUCLEOTIDE SEQUENCE</scope>
    <source>
        <strain evidence="3">DP4N28-2</strain>
    </source>
</reference>
<feature type="region of interest" description="Disordered" evidence="1">
    <location>
        <begin position="230"/>
        <end position="254"/>
    </location>
</feature>
<keyword evidence="2" id="KW-0732">Signal</keyword>
<evidence type="ECO:0000256" key="2">
    <source>
        <dbReference type="SAM" id="SignalP"/>
    </source>
</evidence>
<protein>
    <recommendedName>
        <fullName evidence="5">Lipocalin-like domain-containing protein</fullName>
    </recommendedName>
</protein>
<accession>A0A9Q3XDT3</accession>
<dbReference type="PROSITE" id="PS51257">
    <property type="entry name" value="PROKAR_LIPOPROTEIN"/>
    <property type="match status" value="1"/>
</dbReference>
<dbReference type="SUPFAM" id="SSF110296">
    <property type="entry name" value="Oligoxyloglucan reducing end-specific cellobiohydrolase"/>
    <property type="match status" value="1"/>
</dbReference>
<comment type="caution">
    <text evidence="3">The sequence shown here is derived from an EMBL/GenBank/DDBJ whole genome shotgun (WGS) entry which is preliminary data.</text>
</comment>
<feature type="signal peptide" evidence="2">
    <location>
        <begin position="1"/>
        <end position="24"/>
    </location>
</feature>
<evidence type="ECO:0000313" key="4">
    <source>
        <dbReference type="Proteomes" id="UP000824927"/>
    </source>
</evidence>
<evidence type="ECO:0000313" key="3">
    <source>
        <dbReference type="EMBL" id="MBY6218185.1"/>
    </source>
</evidence>
<organism evidence="3 4">
    <name type="scientific">Qipengyuania aquimaris</name>
    <dbReference type="NCBI Taxonomy" id="255984"/>
    <lineage>
        <taxon>Bacteria</taxon>
        <taxon>Pseudomonadati</taxon>
        <taxon>Pseudomonadota</taxon>
        <taxon>Alphaproteobacteria</taxon>
        <taxon>Sphingomonadales</taxon>
        <taxon>Erythrobacteraceae</taxon>
        <taxon>Qipengyuania</taxon>
    </lineage>
</organism>
<dbReference type="EMBL" id="JAHVKP010000001">
    <property type="protein sequence ID" value="MBY6218185.1"/>
    <property type="molecule type" value="Genomic_DNA"/>
</dbReference>
<dbReference type="RefSeq" id="WP_221428846.1">
    <property type="nucleotide sequence ID" value="NZ_JAHVKP010000001.1"/>
</dbReference>
<sequence length="267" mass="28176">MKKMMTALAAVTMAMGMTACSETAETEAVAEAGSLAGTWRVNLDTAEFENDTRNFTLADGQFQCDSCNPPYGYAADGEWQTVDRPGADGQKIEIVDENTVRFSSRLGDKEMGGAVWTVSEDGQSATAEWTDLGGDTPVTGTTKFTRTAAGAEGSHAVSGEWAVSDVADINEEGLAFTYTIDGETLTSSDNGGSWTATFGGEPVAIEGSESNVMVAVERLGENSIRETYSRDGETLSSTDITIDGDTMSGVSTDARDGSVVRWTATRQ</sequence>
<gene>
    <name evidence="3" type="ORF">KUV31_07500</name>
</gene>
<evidence type="ECO:0000256" key="1">
    <source>
        <dbReference type="SAM" id="MobiDB-lite"/>
    </source>
</evidence>
<evidence type="ECO:0008006" key="5">
    <source>
        <dbReference type="Google" id="ProtNLM"/>
    </source>
</evidence>
<proteinExistence type="predicted"/>
<feature type="chain" id="PRO_5040315388" description="Lipocalin-like domain-containing protein" evidence="2">
    <location>
        <begin position="25"/>
        <end position="267"/>
    </location>
</feature>
<name>A0A9Q3XDT3_9SPHN</name>